<accession>A0A1M5VA05</accession>
<dbReference type="Proteomes" id="UP000184268">
    <property type="component" value="Unassembled WGS sequence"/>
</dbReference>
<feature type="coiled-coil region" evidence="5">
    <location>
        <begin position="171"/>
        <end position="198"/>
    </location>
</feature>
<reference evidence="10 11" key="1">
    <citation type="submission" date="2016-11" db="EMBL/GenBank/DDBJ databases">
        <authorList>
            <person name="Jaros S."/>
            <person name="Januszkiewicz K."/>
            <person name="Wedrychowicz H."/>
        </authorList>
    </citation>
    <scope>NUCLEOTIDE SEQUENCE [LARGE SCALE GENOMIC DNA]</scope>
    <source>
        <strain evidence="10 11">DSM 16917</strain>
    </source>
</reference>
<dbReference type="GO" id="GO:0016020">
    <property type="term" value="C:membrane"/>
    <property type="evidence" value="ECO:0007669"/>
    <property type="project" value="UniProtKB-SubCell"/>
</dbReference>
<evidence type="ECO:0000259" key="9">
    <source>
        <dbReference type="Pfam" id="PF25963"/>
    </source>
</evidence>
<dbReference type="InterPro" id="IPR058633">
    <property type="entry name" value="EmrA/FarA_HH"/>
</dbReference>
<dbReference type="Pfam" id="PF25963">
    <property type="entry name" value="Beta-barrel_AAEA"/>
    <property type="match status" value="1"/>
</dbReference>
<dbReference type="Gene3D" id="1.10.287.470">
    <property type="entry name" value="Helix hairpin bin"/>
    <property type="match status" value="1"/>
</dbReference>
<evidence type="ECO:0000256" key="4">
    <source>
        <dbReference type="ARBA" id="ARBA00023136"/>
    </source>
</evidence>
<dbReference type="PANTHER" id="PTHR30386:SF26">
    <property type="entry name" value="TRANSPORT PROTEIN COMB"/>
    <property type="match status" value="1"/>
</dbReference>
<dbReference type="Gene3D" id="2.40.50.100">
    <property type="match status" value="1"/>
</dbReference>
<comment type="subcellular location">
    <subcellularLocation>
        <location evidence="1">Membrane</location>
        <topology evidence="1">Single-pass membrane protein</topology>
    </subcellularLocation>
</comment>
<evidence type="ECO:0000313" key="11">
    <source>
        <dbReference type="Proteomes" id="UP000184268"/>
    </source>
</evidence>
<sequence length="383" mass="41768">MSTADNKPSDPKAEETQAQAKSEADKAASETSKKVRKTSRVVALVCLLIFTWYVASERFAPRTDNARVRGYILPMATQVAGQVVGIPVSNNQIVQPGQALVNIERERYELAVRKAEAELELAGQEVGAGTANVASAQARVIESVASLNRVKADTARILAVADEGYVSQSDVDRARAQLSSAEASVDQAQANLEMAKQQVGLAGEDNPKLQRALSALGQARLDLENTVVRAPRYGMVTNIRYDAGYYANPGQPIMTFVSSKDVWLEAYLRENNLENIQPGDAVEMVLDAAPGRIFHGEVVSVSAGIQFEQGSSVGSLQSPEETSGWLRDAQRFPVIIRFSDESAVGYRREGGQADVIIYTERAMITRWIGKLWIRLVSLVSYVY</sequence>
<keyword evidence="5" id="KW-0175">Coiled coil</keyword>
<proteinExistence type="predicted"/>
<name>A0A1M5VA05_9GAMM</name>
<keyword evidence="2 7" id="KW-0812">Transmembrane</keyword>
<dbReference type="SUPFAM" id="SSF111369">
    <property type="entry name" value="HlyD-like secretion proteins"/>
    <property type="match status" value="1"/>
</dbReference>
<evidence type="ECO:0000256" key="2">
    <source>
        <dbReference type="ARBA" id="ARBA00022692"/>
    </source>
</evidence>
<organism evidence="10 11">
    <name type="scientific">Ferrimonas marina</name>
    <dbReference type="NCBI Taxonomy" id="299255"/>
    <lineage>
        <taxon>Bacteria</taxon>
        <taxon>Pseudomonadati</taxon>
        <taxon>Pseudomonadota</taxon>
        <taxon>Gammaproteobacteria</taxon>
        <taxon>Alteromonadales</taxon>
        <taxon>Ferrimonadaceae</taxon>
        <taxon>Ferrimonas</taxon>
    </lineage>
</organism>
<evidence type="ECO:0000259" key="8">
    <source>
        <dbReference type="Pfam" id="PF25885"/>
    </source>
</evidence>
<feature type="compositionally biased region" description="Basic and acidic residues" evidence="6">
    <location>
        <begin position="22"/>
        <end position="32"/>
    </location>
</feature>
<feature type="region of interest" description="Disordered" evidence="6">
    <location>
        <begin position="1"/>
        <end position="32"/>
    </location>
</feature>
<dbReference type="InterPro" id="IPR058634">
    <property type="entry name" value="AaeA-lik-b-barrel"/>
</dbReference>
<keyword evidence="4 7" id="KW-0472">Membrane</keyword>
<dbReference type="Pfam" id="PF25885">
    <property type="entry name" value="HH_EMRA"/>
    <property type="match status" value="1"/>
</dbReference>
<gene>
    <name evidence="10" type="ORF">SAMN02745129_2670</name>
</gene>
<feature type="domain" description="Multidrug export protein EmrA/FarA alpha-helical hairpin" evidence="8">
    <location>
        <begin position="109"/>
        <end position="226"/>
    </location>
</feature>
<keyword evidence="3 7" id="KW-1133">Transmembrane helix</keyword>
<feature type="transmembrane region" description="Helical" evidence="7">
    <location>
        <begin position="38"/>
        <end position="55"/>
    </location>
</feature>
<evidence type="ECO:0000256" key="7">
    <source>
        <dbReference type="SAM" id="Phobius"/>
    </source>
</evidence>
<evidence type="ECO:0000256" key="1">
    <source>
        <dbReference type="ARBA" id="ARBA00004167"/>
    </source>
</evidence>
<dbReference type="AlphaFoldDB" id="A0A1M5VA05"/>
<feature type="domain" description="p-hydroxybenzoic acid efflux pump subunit AaeA-like beta-barrel" evidence="9">
    <location>
        <begin position="263"/>
        <end position="344"/>
    </location>
</feature>
<evidence type="ECO:0000313" key="10">
    <source>
        <dbReference type="EMBL" id="SHH72102.1"/>
    </source>
</evidence>
<dbReference type="RefSeq" id="WP_067656336.1">
    <property type="nucleotide sequence ID" value="NZ_FQXG01000004.1"/>
</dbReference>
<evidence type="ECO:0000256" key="6">
    <source>
        <dbReference type="SAM" id="MobiDB-lite"/>
    </source>
</evidence>
<evidence type="ECO:0000256" key="5">
    <source>
        <dbReference type="SAM" id="Coils"/>
    </source>
</evidence>
<dbReference type="Gene3D" id="2.40.30.170">
    <property type="match status" value="1"/>
</dbReference>
<dbReference type="PANTHER" id="PTHR30386">
    <property type="entry name" value="MEMBRANE FUSION SUBUNIT OF EMRAB-TOLC MULTIDRUG EFFLUX PUMP"/>
    <property type="match status" value="1"/>
</dbReference>
<dbReference type="EMBL" id="FQXG01000004">
    <property type="protein sequence ID" value="SHH72102.1"/>
    <property type="molecule type" value="Genomic_DNA"/>
</dbReference>
<dbReference type="STRING" id="299255.SAMN02745129_2670"/>
<dbReference type="OrthoDB" id="8958519at2"/>
<evidence type="ECO:0000256" key="3">
    <source>
        <dbReference type="ARBA" id="ARBA00022989"/>
    </source>
</evidence>
<protein>
    <submittedName>
        <fullName evidence="10">Multidrug resistance efflux pump</fullName>
    </submittedName>
</protein>
<keyword evidence="11" id="KW-1185">Reference proteome</keyword>
<dbReference type="InterPro" id="IPR050739">
    <property type="entry name" value="MFP"/>
</dbReference>